<sequence>MALVSMTEMLNKAREGKYAVGQFNINNLEWTQAILTAAQKTNAPVILGVSEGAARYMGGFKLITAMVGALIESMEITVPVAIHLDHGSSIEKCKEAIDAGFTSVMIDGSHGPFEGNVEMTKTVVEYAHARGVSVEAELGVVGGQEDDVIADGVIYADAQECKELVERTGLDCLAPALGSVHGEYAGEPNLGFAEMQEINELTGVPLVLHGGTGIPTADIQNAISRGTAKINVNTENQIAWTKMVREVLASDAKVYDPRKVIGPGKEAIVETVMGKIREFGSEGKA</sequence>
<dbReference type="PROSITE" id="PS00806">
    <property type="entry name" value="ALDOLASE_CLASS_II_2"/>
    <property type="match status" value="1"/>
</dbReference>
<dbReference type="CDD" id="cd00947">
    <property type="entry name" value="TBP_aldolase_IIB"/>
    <property type="match status" value="1"/>
</dbReference>
<dbReference type="Gene3D" id="3.20.20.70">
    <property type="entry name" value="Aldolase class I"/>
    <property type="match status" value="1"/>
</dbReference>
<dbReference type="GO" id="GO:0030388">
    <property type="term" value="P:fructose 1,6-bisphosphate metabolic process"/>
    <property type="evidence" value="ECO:0007669"/>
    <property type="project" value="InterPro"/>
</dbReference>
<proteinExistence type="predicted"/>
<feature type="binding site" evidence="6">
    <location>
        <position position="107"/>
    </location>
    <ligand>
        <name>Zn(2+)</name>
        <dbReference type="ChEBI" id="CHEBI:29105"/>
        <label>2</label>
    </ligand>
</feature>
<dbReference type="Proteomes" id="UP000028006">
    <property type="component" value="Unassembled WGS sequence"/>
</dbReference>
<feature type="binding site" evidence="6">
    <location>
        <position position="181"/>
    </location>
    <ligand>
        <name>Zn(2+)</name>
        <dbReference type="ChEBI" id="CHEBI:29105"/>
        <label>1</label>
        <note>catalytic</note>
    </ligand>
</feature>
<dbReference type="Pfam" id="PF01116">
    <property type="entry name" value="F_bP_aldolase"/>
    <property type="match status" value="1"/>
</dbReference>
<keyword evidence="3 7" id="KW-0456">Lyase</keyword>
<dbReference type="GO" id="GO:0006096">
    <property type="term" value="P:glycolytic process"/>
    <property type="evidence" value="ECO:0007669"/>
    <property type="project" value="InterPro"/>
</dbReference>
<evidence type="ECO:0000313" key="7">
    <source>
        <dbReference type="EMBL" id="KEQ13516.1"/>
    </source>
</evidence>
<comment type="caution">
    <text evidence="7">The sequence shown here is derived from an EMBL/GenBank/DDBJ whole genome shotgun (WGS) entry which is preliminary data.</text>
</comment>
<evidence type="ECO:0000256" key="2">
    <source>
        <dbReference type="ARBA" id="ARBA00022833"/>
    </source>
</evidence>
<dbReference type="EMBL" id="JOKG01000003">
    <property type="protein sequence ID" value="KEQ13516.1"/>
    <property type="molecule type" value="Genomic_DNA"/>
</dbReference>
<keyword evidence="1 6" id="KW-0479">Metal-binding</keyword>
<evidence type="ECO:0000256" key="1">
    <source>
        <dbReference type="ARBA" id="ARBA00022723"/>
    </source>
</evidence>
<feature type="binding site" evidence="5">
    <location>
        <begin position="231"/>
        <end position="234"/>
    </location>
    <ligand>
        <name>dihydroxyacetone phosphate</name>
        <dbReference type="ChEBI" id="CHEBI:57642"/>
    </ligand>
</feature>
<feature type="binding site" evidence="6">
    <location>
        <position position="86"/>
    </location>
    <ligand>
        <name>Zn(2+)</name>
        <dbReference type="ChEBI" id="CHEBI:29105"/>
        <label>1</label>
        <note>catalytic</note>
    </ligand>
</feature>
<dbReference type="eggNOG" id="COG0191">
    <property type="taxonomic scope" value="Bacteria"/>
</dbReference>
<organism evidence="7 8">
    <name type="scientific">Endozoicomonas montiporae</name>
    <dbReference type="NCBI Taxonomy" id="1027273"/>
    <lineage>
        <taxon>Bacteria</taxon>
        <taxon>Pseudomonadati</taxon>
        <taxon>Pseudomonadota</taxon>
        <taxon>Gammaproteobacteria</taxon>
        <taxon>Oceanospirillales</taxon>
        <taxon>Endozoicomonadaceae</taxon>
        <taxon>Endozoicomonas</taxon>
    </lineage>
</organism>
<feature type="binding site" evidence="5">
    <location>
        <position position="182"/>
    </location>
    <ligand>
        <name>dihydroxyacetone phosphate</name>
        <dbReference type="ChEBI" id="CHEBI:57642"/>
    </ligand>
</feature>
<keyword evidence="8" id="KW-1185">Reference proteome</keyword>
<reference evidence="7 8" key="1">
    <citation type="submission" date="2014-06" db="EMBL/GenBank/DDBJ databases">
        <title>Whole Genome Sequences of Three Symbiotic Endozoicomonas Bacteria.</title>
        <authorList>
            <person name="Neave M.J."/>
            <person name="Apprill A."/>
            <person name="Voolstra C.R."/>
        </authorList>
    </citation>
    <scope>NUCLEOTIDE SEQUENCE [LARGE SCALE GENOMIC DNA]</scope>
    <source>
        <strain evidence="7 8">LMG 24815</strain>
    </source>
</reference>
<dbReference type="NCBIfam" id="TIGR01859">
    <property type="entry name" value="fruc_bis_ald"/>
    <property type="match status" value="1"/>
</dbReference>
<dbReference type="PROSITE" id="PS00602">
    <property type="entry name" value="ALDOLASE_CLASS_II_1"/>
    <property type="match status" value="1"/>
</dbReference>
<dbReference type="AlphaFoldDB" id="A0A081N4Z3"/>
<evidence type="ECO:0000313" key="8">
    <source>
        <dbReference type="Proteomes" id="UP000028006"/>
    </source>
</evidence>
<dbReference type="InterPro" id="IPR050246">
    <property type="entry name" value="Class_II_FBP_aldolase"/>
</dbReference>
<feature type="active site" description="Proton donor" evidence="4">
    <location>
        <position position="85"/>
    </location>
</feature>
<accession>A0A081N4Z3</accession>
<dbReference type="GO" id="GO:0004332">
    <property type="term" value="F:fructose-bisphosphate aldolase activity"/>
    <property type="evidence" value="ECO:0007669"/>
    <property type="project" value="UniProtKB-EC"/>
</dbReference>
<evidence type="ECO:0000256" key="4">
    <source>
        <dbReference type="PIRSR" id="PIRSR001359-1"/>
    </source>
</evidence>
<dbReference type="EC" id="4.1.2.13" evidence="7"/>
<dbReference type="InterPro" id="IPR013785">
    <property type="entry name" value="Aldolase_TIM"/>
</dbReference>
<dbReference type="NCBIfam" id="TIGR00167">
    <property type="entry name" value="cbbA"/>
    <property type="match status" value="1"/>
</dbReference>
<gene>
    <name evidence="7" type="ORF">GZ77_14360</name>
</gene>
<evidence type="ECO:0000256" key="3">
    <source>
        <dbReference type="ARBA" id="ARBA00023239"/>
    </source>
</evidence>
<dbReference type="InterPro" id="IPR000771">
    <property type="entry name" value="FBA_II"/>
</dbReference>
<feature type="binding site" evidence="6">
    <location>
        <position position="137"/>
    </location>
    <ligand>
        <name>Zn(2+)</name>
        <dbReference type="ChEBI" id="CHEBI:29105"/>
        <label>2</label>
    </ligand>
</feature>
<feature type="binding site" evidence="5">
    <location>
        <begin position="210"/>
        <end position="212"/>
    </location>
    <ligand>
        <name>dihydroxyacetone phosphate</name>
        <dbReference type="ChEBI" id="CHEBI:57642"/>
    </ligand>
</feature>
<evidence type="ECO:0000256" key="5">
    <source>
        <dbReference type="PIRSR" id="PIRSR001359-2"/>
    </source>
</evidence>
<name>A0A081N4Z3_9GAMM</name>
<protein>
    <submittedName>
        <fullName evidence="7">Fructose-bisphosphate aldolase</fullName>
        <ecNumber evidence="7">4.1.2.13</ecNumber>
    </submittedName>
</protein>
<keyword evidence="2 6" id="KW-0862">Zinc</keyword>
<comment type="cofactor">
    <cofactor evidence="6">
        <name>Zn(2+)</name>
        <dbReference type="ChEBI" id="CHEBI:29105"/>
    </cofactor>
    <text evidence="6">Binds 2 Zn(2+) ions per subunit. One is catalytic and the other provides a structural contribution.</text>
</comment>
<dbReference type="InterPro" id="IPR011289">
    <property type="entry name" value="Fruc_bis_ald_class-2"/>
</dbReference>
<evidence type="ECO:0000256" key="6">
    <source>
        <dbReference type="PIRSR" id="PIRSR001359-3"/>
    </source>
</evidence>
<dbReference type="GO" id="GO:0008270">
    <property type="term" value="F:zinc ion binding"/>
    <property type="evidence" value="ECO:0007669"/>
    <property type="project" value="InterPro"/>
</dbReference>
<dbReference type="SUPFAM" id="SSF51569">
    <property type="entry name" value="Aldolase"/>
    <property type="match status" value="1"/>
</dbReference>
<dbReference type="PANTHER" id="PTHR30304">
    <property type="entry name" value="D-TAGATOSE-1,6-BISPHOSPHATE ALDOLASE"/>
    <property type="match status" value="1"/>
</dbReference>
<dbReference type="PANTHER" id="PTHR30304:SF0">
    <property type="entry name" value="D-TAGATOSE-1,6-BISPHOSPHATE ALDOLASE SUBUNIT GATY-RELATED"/>
    <property type="match status" value="1"/>
</dbReference>
<dbReference type="PIRSF" id="PIRSF001359">
    <property type="entry name" value="F_bP_aldolase_II"/>
    <property type="match status" value="1"/>
</dbReference>
<dbReference type="RefSeq" id="WP_034876434.1">
    <property type="nucleotide sequence ID" value="NZ_JOKG01000003.1"/>
</dbReference>
<feature type="binding site" evidence="6">
    <location>
        <position position="209"/>
    </location>
    <ligand>
        <name>Zn(2+)</name>
        <dbReference type="ChEBI" id="CHEBI:29105"/>
        <label>1</label>
        <note>catalytic</note>
    </ligand>
</feature>